<dbReference type="SUPFAM" id="SSF53756">
    <property type="entry name" value="UDP-Glycosyltransferase/glycogen phosphorylase"/>
    <property type="match status" value="1"/>
</dbReference>
<feature type="domain" description="Glycosyl transferase family 1" evidence="1">
    <location>
        <begin position="225"/>
        <end position="381"/>
    </location>
</feature>
<dbReference type="Gene3D" id="3.40.50.2000">
    <property type="entry name" value="Glycogen Phosphorylase B"/>
    <property type="match status" value="2"/>
</dbReference>
<dbReference type="AlphaFoldDB" id="A0A931GVQ6"/>
<dbReference type="InterPro" id="IPR050194">
    <property type="entry name" value="Glycosyltransferase_grp1"/>
</dbReference>
<name>A0A931GVQ6_9BACT</name>
<organism evidence="3 4">
    <name type="scientific">Panacibacter microcysteis</name>
    <dbReference type="NCBI Taxonomy" id="2793269"/>
    <lineage>
        <taxon>Bacteria</taxon>
        <taxon>Pseudomonadati</taxon>
        <taxon>Bacteroidota</taxon>
        <taxon>Chitinophagia</taxon>
        <taxon>Chitinophagales</taxon>
        <taxon>Chitinophagaceae</taxon>
        <taxon>Panacibacter</taxon>
    </lineage>
</organism>
<dbReference type="EMBL" id="JADWYR010000001">
    <property type="protein sequence ID" value="MBG9375343.1"/>
    <property type="molecule type" value="Genomic_DNA"/>
</dbReference>
<dbReference type="PANTHER" id="PTHR45947:SF3">
    <property type="entry name" value="SULFOQUINOVOSYL TRANSFERASE SQD2"/>
    <property type="match status" value="1"/>
</dbReference>
<dbReference type="CDD" id="cd03794">
    <property type="entry name" value="GT4_WbuB-like"/>
    <property type="match status" value="1"/>
</dbReference>
<evidence type="ECO:0000259" key="1">
    <source>
        <dbReference type="Pfam" id="PF00534"/>
    </source>
</evidence>
<dbReference type="GO" id="GO:0016758">
    <property type="term" value="F:hexosyltransferase activity"/>
    <property type="evidence" value="ECO:0007669"/>
    <property type="project" value="TreeGrafter"/>
</dbReference>
<dbReference type="NCBIfam" id="NF007640">
    <property type="entry name" value="PRK10307.1"/>
    <property type="match status" value="1"/>
</dbReference>
<dbReference type="PANTHER" id="PTHR45947">
    <property type="entry name" value="SULFOQUINOVOSYL TRANSFERASE SQD2"/>
    <property type="match status" value="1"/>
</dbReference>
<evidence type="ECO:0000259" key="2">
    <source>
        <dbReference type="Pfam" id="PF13579"/>
    </source>
</evidence>
<dbReference type="RefSeq" id="WP_196989398.1">
    <property type="nucleotide sequence ID" value="NZ_JADWYR010000001.1"/>
</dbReference>
<gene>
    <name evidence="3" type="ORF">I5907_03805</name>
</gene>
<comment type="caution">
    <text evidence="3">The sequence shown here is derived from an EMBL/GenBank/DDBJ whole genome shotgun (WGS) entry which is preliminary data.</text>
</comment>
<protein>
    <submittedName>
        <fullName evidence="3">WcaI family glycosyltransferase</fullName>
    </submittedName>
</protein>
<accession>A0A931GVQ6</accession>
<keyword evidence="4" id="KW-1185">Reference proteome</keyword>
<feature type="domain" description="Glycosyltransferase subfamily 4-like N-terminal" evidence="2">
    <location>
        <begin position="17"/>
        <end position="209"/>
    </location>
</feature>
<evidence type="ECO:0000313" key="4">
    <source>
        <dbReference type="Proteomes" id="UP000628448"/>
    </source>
</evidence>
<dbReference type="Pfam" id="PF13579">
    <property type="entry name" value="Glyco_trans_4_4"/>
    <property type="match status" value="1"/>
</dbReference>
<dbReference type="InterPro" id="IPR028098">
    <property type="entry name" value="Glyco_trans_4-like_N"/>
</dbReference>
<dbReference type="Proteomes" id="UP000628448">
    <property type="component" value="Unassembled WGS sequence"/>
</dbReference>
<proteinExistence type="predicted"/>
<reference evidence="3" key="1">
    <citation type="submission" date="2020-11" db="EMBL/GenBank/DDBJ databases">
        <title>Bacterial whole genome sequence for Panacibacter sp. DH6.</title>
        <authorList>
            <person name="Le V."/>
            <person name="Ko S."/>
            <person name="Ahn C.-Y."/>
            <person name="Oh H.-M."/>
        </authorList>
    </citation>
    <scope>NUCLEOTIDE SEQUENCE</scope>
    <source>
        <strain evidence="3">DH6</strain>
    </source>
</reference>
<dbReference type="InterPro" id="IPR001296">
    <property type="entry name" value="Glyco_trans_1"/>
</dbReference>
<sequence>MAHRILLIGGNFSPEPTGIGKYNGEMMQWLANNGNECAVVTTYPYYPQWRLREPYKSHNWYKKENVSVKGSGTLTVYRCPHYIPANPTGKTRVLHDLSFAIAAFFKVFALLFSRKYDVVINVSPPLIPGLIAIMYKKLRGAKFVYHIQDLQVDAANDLEMIKSKRLINVLFGIERLILKQADYVSSISPGMIKKIKSKVNKDIVFFPNWSDTSFFYPINDKVSLKADFGFQPSDIIALYSGAIGEKQGLEAILHAASKLQNVSGLKFVICGSGPYREKLEGTAKAMQLHNLFFMPLQPLEMFNRFLNMADIHLVIQKVNAGDLVMPSKLTNILAVGGLALVTANPGTSLYELVNDHQMGILADAENQDALEKGILQAMGESAGVYRDNARRFAEANLAIDMVMQRYSKQLLAPAK</sequence>
<evidence type="ECO:0000313" key="3">
    <source>
        <dbReference type="EMBL" id="MBG9375343.1"/>
    </source>
</evidence>
<dbReference type="Pfam" id="PF00534">
    <property type="entry name" value="Glycos_transf_1"/>
    <property type="match status" value="1"/>
</dbReference>